<organism evidence="1 2">
    <name type="scientific">Cohnella hashimotonis</name>
    <dbReference type="NCBI Taxonomy" id="2826895"/>
    <lineage>
        <taxon>Bacteria</taxon>
        <taxon>Bacillati</taxon>
        <taxon>Bacillota</taxon>
        <taxon>Bacilli</taxon>
        <taxon>Bacillales</taxon>
        <taxon>Paenibacillaceae</taxon>
        <taxon>Cohnella</taxon>
    </lineage>
</organism>
<protein>
    <submittedName>
        <fullName evidence="1">Z-ring formation inhibitor MciZ</fullName>
    </submittedName>
</protein>
<keyword evidence="2" id="KW-1185">Reference proteome</keyword>
<evidence type="ECO:0000313" key="1">
    <source>
        <dbReference type="EMBL" id="MDI4645404.1"/>
    </source>
</evidence>
<proteinExistence type="predicted"/>
<reference evidence="1" key="1">
    <citation type="submission" date="2023-04" db="EMBL/GenBank/DDBJ databases">
        <title>Comparative genomic analysis of Cohnella hashimotonis sp. nov., isolated from the International Space Station.</title>
        <authorList>
            <person name="Venkateswaran K."/>
            <person name="Simpson A."/>
        </authorList>
    </citation>
    <scope>NUCLEOTIDE SEQUENCE</scope>
    <source>
        <strain evidence="1">F6_2S_P_1</strain>
    </source>
</reference>
<dbReference type="RefSeq" id="WP_282908335.1">
    <property type="nucleotide sequence ID" value="NZ_JAGRPV010000001.1"/>
</dbReference>
<dbReference type="Pfam" id="PF13072">
    <property type="entry name" value="MciZ"/>
    <property type="match status" value="1"/>
</dbReference>
<name>A0ABT6TF78_9BACL</name>
<dbReference type="InterPro" id="IPR025177">
    <property type="entry name" value="MciZ"/>
</dbReference>
<dbReference type="EMBL" id="JAGRPV010000001">
    <property type="protein sequence ID" value="MDI4645404.1"/>
    <property type="molecule type" value="Genomic_DNA"/>
</dbReference>
<accession>A0ABT6TF78</accession>
<evidence type="ECO:0000313" key="2">
    <source>
        <dbReference type="Proteomes" id="UP001161691"/>
    </source>
</evidence>
<gene>
    <name evidence="1" type="primary">mciZ</name>
    <name evidence="1" type="ORF">KB449_10545</name>
</gene>
<sequence>MLKRYAEPDRIRWTGKAWEIKSALRALQRQKGGNARLKDLLPEMTLHASRLDGLRNR</sequence>
<comment type="caution">
    <text evidence="1">The sequence shown here is derived from an EMBL/GenBank/DDBJ whole genome shotgun (WGS) entry which is preliminary data.</text>
</comment>
<dbReference type="Proteomes" id="UP001161691">
    <property type="component" value="Unassembled WGS sequence"/>
</dbReference>